<dbReference type="AlphaFoldDB" id="A0A445KCH0"/>
<comment type="caution">
    <text evidence="2">The sequence shown here is derived from an EMBL/GenBank/DDBJ whole genome shotgun (WGS) entry which is preliminary data.</text>
</comment>
<feature type="transmembrane region" description="Helical" evidence="1">
    <location>
        <begin position="33"/>
        <end position="54"/>
    </location>
</feature>
<keyword evidence="3" id="KW-1185">Reference proteome</keyword>
<evidence type="ECO:0000313" key="2">
    <source>
        <dbReference type="EMBL" id="RZC08541.1"/>
    </source>
</evidence>
<organism evidence="2 3">
    <name type="scientific">Glycine soja</name>
    <name type="common">Wild soybean</name>
    <dbReference type="NCBI Taxonomy" id="3848"/>
    <lineage>
        <taxon>Eukaryota</taxon>
        <taxon>Viridiplantae</taxon>
        <taxon>Streptophyta</taxon>
        <taxon>Embryophyta</taxon>
        <taxon>Tracheophyta</taxon>
        <taxon>Spermatophyta</taxon>
        <taxon>Magnoliopsida</taxon>
        <taxon>eudicotyledons</taxon>
        <taxon>Gunneridae</taxon>
        <taxon>Pentapetalae</taxon>
        <taxon>rosids</taxon>
        <taxon>fabids</taxon>
        <taxon>Fabales</taxon>
        <taxon>Fabaceae</taxon>
        <taxon>Papilionoideae</taxon>
        <taxon>50 kb inversion clade</taxon>
        <taxon>NPAAA clade</taxon>
        <taxon>indigoferoid/millettioid clade</taxon>
        <taxon>Phaseoleae</taxon>
        <taxon>Glycine</taxon>
        <taxon>Glycine subgen. Soja</taxon>
    </lineage>
</organism>
<sequence>MLTYAFVVMLIFQFCGGYYADNTDSMFNSIKSYCCNLMKISEIFLCLFLLWRLISFKSSTENDLKIESPILFSIPFLLFSCFVYIIV</sequence>
<proteinExistence type="predicted"/>
<feature type="transmembrane region" description="Helical" evidence="1">
    <location>
        <begin position="6"/>
        <end position="21"/>
    </location>
</feature>
<evidence type="ECO:0000256" key="1">
    <source>
        <dbReference type="SAM" id="Phobius"/>
    </source>
</evidence>
<evidence type="ECO:0000313" key="3">
    <source>
        <dbReference type="Proteomes" id="UP000289340"/>
    </source>
</evidence>
<feature type="transmembrane region" description="Helical" evidence="1">
    <location>
        <begin position="66"/>
        <end position="86"/>
    </location>
</feature>
<keyword evidence="1" id="KW-0472">Membrane</keyword>
<reference evidence="2 3" key="1">
    <citation type="submission" date="2018-09" db="EMBL/GenBank/DDBJ databases">
        <title>A high-quality reference genome of wild soybean provides a powerful tool to mine soybean genomes.</title>
        <authorList>
            <person name="Xie M."/>
            <person name="Chung C.Y.L."/>
            <person name="Li M.-W."/>
            <person name="Wong F.-L."/>
            <person name="Chan T.-F."/>
            <person name="Lam H.-M."/>
        </authorList>
    </citation>
    <scope>NUCLEOTIDE SEQUENCE [LARGE SCALE GENOMIC DNA]</scope>
    <source>
        <strain evidence="3">cv. W05</strain>
        <tissue evidence="2">Hypocotyl of etiolated seedlings</tissue>
    </source>
</reference>
<protein>
    <submittedName>
        <fullName evidence="2">Uncharacterized protein</fullName>
    </submittedName>
</protein>
<keyword evidence="1" id="KW-1133">Transmembrane helix</keyword>
<dbReference type="EMBL" id="QZWG01000006">
    <property type="protein sequence ID" value="RZC08541.1"/>
    <property type="molecule type" value="Genomic_DNA"/>
</dbReference>
<keyword evidence="1" id="KW-0812">Transmembrane</keyword>
<dbReference type="Proteomes" id="UP000289340">
    <property type="component" value="Chromosome 6"/>
</dbReference>
<name>A0A445KCH0_GLYSO</name>
<accession>A0A445KCH0</accession>
<gene>
    <name evidence="2" type="ORF">D0Y65_015306</name>
</gene>